<dbReference type="RefSeq" id="WP_079603723.1">
    <property type="nucleotide sequence ID" value="NZ_LT670817.1"/>
</dbReference>
<dbReference type="InterPro" id="IPR050194">
    <property type="entry name" value="Glycosyltransferase_grp1"/>
</dbReference>
<dbReference type="EMBL" id="LT670817">
    <property type="protein sequence ID" value="SHH50342.1"/>
    <property type="molecule type" value="Genomic_DNA"/>
</dbReference>
<sequence length="412" mass="46210">MRVLIVADNASSQFGGEAFLPFNYFRLLRTRNIDVRLLVHERNRSELTTQFIKDLDRLHYVKDTFLHKIVFRFGNCLPRRVAEVTTGFIIQLTTQIAQRRLVRKLSKLHAFDVIHVPIPVSPKSPSLLYGFGLPVIFGPMNGGMEYPPAFRREEGRLSRIAVALGRGLASFLNLALPGKRRARLLLVANTRTRKALPHGIRSSVIDLVENGVDFRVWRRSEIRGAPDRQLRMIFVGRLVDWKAIEIVFEAIQQLGSDPRLSLEIIGDGPMRPVWEKLSHDMGLKAIAKFSGWMNQADCARRLDAADVLVLPSLFESGGAVVLEAMAMGLPVIATAWGGPLDYLDSSCGVLVAPNSREGLVAGFASAIMMLADSSDLRHQLGEAGYRRARLYFDWEKKIDRILELYDLAIKPA</sequence>
<name>A0A1M5THV8_9BRAD</name>
<proteinExistence type="predicted"/>
<dbReference type="SUPFAM" id="SSF53756">
    <property type="entry name" value="UDP-Glycosyltransferase/glycogen phosphorylase"/>
    <property type="match status" value="1"/>
</dbReference>
<organism evidence="2 3">
    <name type="scientific">Bradyrhizobium erythrophlei</name>
    <dbReference type="NCBI Taxonomy" id="1437360"/>
    <lineage>
        <taxon>Bacteria</taxon>
        <taxon>Pseudomonadati</taxon>
        <taxon>Pseudomonadota</taxon>
        <taxon>Alphaproteobacteria</taxon>
        <taxon>Hyphomicrobiales</taxon>
        <taxon>Nitrobacteraceae</taxon>
        <taxon>Bradyrhizobium</taxon>
    </lineage>
</organism>
<dbReference type="OrthoDB" id="118340at2"/>
<keyword evidence="2" id="KW-0808">Transferase</keyword>
<dbReference type="AlphaFoldDB" id="A0A1M5THV8"/>
<dbReference type="InterPro" id="IPR001296">
    <property type="entry name" value="Glyco_trans_1"/>
</dbReference>
<dbReference type="GO" id="GO:0016757">
    <property type="term" value="F:glycosyltransferase activity"/>
    <property type="evidence" value="ECO:0007669"/>
    <property type="project" value="InterPro"/>
</dbReference>
<evidence type="ECO:0000313" key="3">
    <source>
        <dbReference type="Proteomes" id="UP000189796"/>
    </source>
</evidence>
<dbReference type="PANTHER" id="PTHR45947">
    <property type="entry name" value="SULFOQUINOVOSYL TRANSFERASE SQD2"/>
    <property type="match status" value="1"/>
</dbReference>
<feature type="domain" description="Glycosyl transferase family 1" evidence="1">
    <location>
        <begin position="221"/>
        <end position="386"/>
    </location>
</feature>
<reference evidence="2 3" key="1">
    <citation type="submission" date="2016-11" db="EMBL/GenBank/DDBJ databases">
        <authorList>
            <person name="Jaros S."/>
            <person name="Januszkiewicz K."/>
            <person name="Wedrychowicz H."/>
        </authorList>
    </citation>
    <scope>NUCLEOTIDE SEQUENCE [LARGE SCALE GENOMIC DNA]</scope>
    <source>
        <strain evidence="2 3">GAS138</strain>
    </source>
</reference>
<dbReference type="Proteomes" id="UP000189796">
    <property type="component" value="Chromosome I"/>
</dbReference>
<accession>A0A1M5THV8</accession>
<dbReference type="CDD" id="cd03801">
    <property type="entry name" value="GT4_PimA-like"/>
    <property type="match status" value="1"/>
</dbReference>
<evidence type="ECO:0000313" key="2">
    <source>
        <dbReference type="EMBL" id="SHH50342.1"/>
    </source>
</evidence>
<dbReference type="PANTHER" id="PTHR45947:SF3">
    <property type="entry name" value="SULFOQUINOVOSYL TRANSFERASE SQD2"/>
    <property type="match status" value="1"/>
</dbReference>
<protein>
    <submittedName>
        <fullName evidence="2">Glycosyltransferase involved in cell wall bisynthesis</fullName>
    </submittedName>
</protein>
<dbReference type="Gene3D" id="3.40.50.2000">
    <property type="entry name" value="Glycogen Phosphorylase B"/>
    <property type="match status" value="2"/>
</dbReference>
<gene>
    <name evidence="2" type="ORF">SAMN05443248_5026</name>
</gene>
<evidence type="ECO:0000259" key="1">
    <source>
        <dbReference type="Pfam" id="PF00534"/>
    </source>
</evidence>
<dbReference type="Pfam" id="PF00534">
    <property type="entry name" value="Glycos_transf_1"/>
    <property type="match status" value="1"/>
</dbReference>